<dbReference type="PANTHER" id="PTHR37466:SF1">
    <property type="entry name" value="SLR1628 PROTEIN"/>
    <property type="match status" value="1"/>
</dbReference>
<reference evidence="2" key="1">
    <citation type="journal article" date="2019" name="Int. J. Syst. Evol. Microbiol.">
        <title>The Global Catalogue of Microorganisms (GCM) 10K type strain sequencing project: providing services to taxonomists for standard genome sequencing and annotation.</title>
        <authorList>
            <consortium name="The Broad Institute Genomics Platform"/>
            <consortium name="The Broad Institute Genome Sequencing Center for Infectious Disease"/>
            <person name="Wu L."/>
            <person name="Ma J."/>
        </authorList>
    </citation>
    <scope>NUCLEOTIDE SEQUENCE [LARGE SCALE GENOMIC DNA]</scope>
    <source>
        <strain evidence="2">CCUG 54356</strain>
    </source>
</reference>
<dbReference type="RefSeq" id="WP_230437158.1">
    <property type="nucleotide sequence ID" value="NZ_CP087715.1"/>
</dbReference>
<dbReference type="InterPro" id="IPR018714">
    <property type="entry name" value="DUF2237"/>
</dbReference>
<keyword evidence="2" id="KW-1185">Reference proteome</keyword>
<accession>A0ABW3U7V4</accession>
<gene>
    <name evidence="1" type="ORF">ACFQ2X_10245</name>
</gene>
<proteinExistence type="predicted"/>
<dbReference type="Pfam" id="PF09996">
    <property type="entry name" value="DUF2237"/>
    <property type="match status" value="1"/>
</dbReference>
<evidence type="ECO:0000313" key="1">
    <source>
        <dbReference type="EMBL" id="MFD1216983.1"/>
    </source>
</evidence>
<dbReference type="Proteomes" id="UP001597264">
    <property type="component" value="Unassembled WGS sequence"/>
</dbReference>
<name>A0ABW3U7V4_9GAMM</name>
<comment type="caution">
    <text evidence="1">The sequence shown here is derived from an EMBL/GenBank/DDBJ whole genome shotgun (WGS) entry which is preliminary data.</text>
</comment>
<dbReference type="PANTHER" id="PTHR37466">
    <property type="entry name" value="SLR1628 PROTEIN"/>
    <property type="match status" value="1"/>
</dbReference>
<sequence>MAMALEMVESVNVFGDPLLTCSNNPLTGFFRDGCCNTNDQDVGSHTVCVEVTQEFLQFSRERGNDLSSPVEEFGFPGLNPGDRWCLCAARWLEAQQADMAPRVYLQRTHIKALEIVPLTVLRQYAVDLN</sequence>
<organism evidence="1 2">
    <name type="scientific">Microbulbifer celer</name>
    <dbReference type="NCBI Taxonomy" id="435905"/>
    <lineage>
        <taxon>Bacteria</taxon>
        <taxon>Pseudomonadati</taxon>
        <taxon>Pseudomonadota</taxon>
        <taxon>Gammaproteobacteria</taxon>
        <taxon>Cellvibrionales</taxon>
        <taxon>Microbulbiferaceae</taxon>
        <taxon>Microbulbifer</taxon>
    </lineage>
</organism>
<dbReference type="EMBL" id="JBHTLR010000008">
    <property type="protein sequence ID" value="MFD1216983.1"/>
    <property type="molecule type" value="Genomic_DNA"/>
</dbReference>
<protein>
    <submittedName>
        <fullName evidence="1">DUF2237 family protein</fullName>
    </submittedName>
</protein>
<dbReference type="Gene3D" id="3.30.56.110">
    <property type="entry name" value="Protein of unknown function DUF2237"/>
    <property type="match status" value="1"/>
</dbReference>
<evidence type="ECO:0000313" key="2">
    <source>
        <dbReference type="Proteomes" id="UP001597264"/>
    </source>
</evidence>